<evidence type="ECO:0000313" key="2">
    <source>
        <dbReference type="Proteomes" id="UP001210925"/>
    </source>
</evidence>
<keyword evidence="2" id="KW-1185">Reference proteome</keyword>
<dbReference type="AlphaFoldDB" id="A0AAD5UC52"/>
<protein>
    <submittedName>
        <fullName evidence="1">Uncharacterized protein</fullName>
    </submittedName>
</protein>
<reference evidence="1" key="1">
    <citation type="submission" date="2020-05" db="EMBL/GenBank/DDBJ databases">
        <title>Phylogenomic resolution of chytrid fungi.</title>
        <authorList>
            <person name="Stajich J.E."/>
            <person name="Amses K."/>
            <person name="Simmons R."/>
            <person name="Seto K."/>
            <person name="Myers J."/>
            <person name="Bonds A."/>
            <person name="Quandt C.A."/>
            <person name="Barry K."/>
            <person name="Liu P."/>
            <person name="Grigoriev I."/>
            <person name="Longcore J.E."/>
            <person name="James T.Y."/>
        </authorList>
    </citation>
    <scope>NUCLEOTIDE SEQUENCE</scope>
    <source>
        <strain evidence="1">PLAUS21</strain>
    </source>
</reference>
<dbReference type="Proteomes" id="UP001210925">
    <property type="component" value="Unassembled WGS sequence"/>
</dbReference>
<gene>
    <name evidence="1" type="ORF">HK103_007305</name>
</gene>
<name>A0AAD5UC52_9FUNG</name>
<organism evidence="1 2">
    <name type="scientific">Boothiomyces macroporosus</name>
    <dbReference type="NCBI Taxonomy" id="261099"/>
    <lineage>
        <taxon>Eukaryota</taxon>
        <taxon>Fungi</taxon>
        <taxon>Fungi incertae sedis</taxon>
        <taxon>Chytridiomycota</taxon>
        <taxon>Chytridiomycota incertae sedis</taxon>
        <taxon>Chytridiomycetes</taxon>
        <taxon>Rhizophydiales</taxon>
        <taxon>Terramycetaceae</taxon>
        <taxon>Boothiomyces</taxon>
    </lineage>
</organism>
<comment type="caution">
    <text evidence="1">The sequence shown here is derived from an EMBL/GenBank/DDBJ whole genome shotgun (WGS) entry which is preliminary data.</text>
</comment>
<dbReference type="EMBL" id="JADGKB010000089">
    <property type="protein sequence ID" value="KAJ3254252.1"/>
    <property type="molecule type" value="Genomic_DNA"/>
</dbReference>
<sequence length="91" mass="10364">MGFYTEDLLNNGQKTVNHEMLAVGERVKAITKEAEKALKAAKNTLDQLYTIPKQVQELLFSAKNEGLVHFHDWRQAALYIHQVQKAQDCPP</sequence>
<proteinExistence type="predicted"/>
<accession>A0AAD5UC52</accession>
<evidence type="ECO:0000313" key="1">
    <source>
        <dbReference type="EMBL" id="KAJ3254252.1"/>
    </source>
</evidence>